<keyword evidence="4" id="KW-1003">Cell membrane</keyword>
<dbReference type="PANTHER" id="PTHR13667">
    <property type="entry name" value="HOMOLOC-13"/>
    <property type="match status" value="1"/>
</dbReference>
<accession>A0AA35RU98</accession>
<gene>
    <name evidence="15" type="ORF">GBAR_LOCUS10758</name>
</gene>
<dbReference type="InterPro" id="IPR029058">
    <property type="entry name" value="AB_hydrolase_fold"/>
</dbReference>
<dbReference type="Pfam" id="PF00561">
    <property type="entry name" value="Abhydrolase_1"/>
    <property type="match status" value="1"/>
</dbReference>
<evidence type="ECO:0000313" key="15">
    <source>
        <dbReference type="EMBL" id="CAI8017819.1"/>
    </source>
</evidence>
<protein>
    <submittedName>
        <fullName evidence="15">Phosphatidylserine lipase ABHD16A</fullName>
    </submittedName>
</protein>
<comment type="similarity">
    <text evidence="3">Belongs to the WD repeat fritz family.</text>
</comment>
<evidence type="ECO:0000256" key="1">
    <source>
        <dbReference type="ARBA" id="ARBA00004236"/>
    </source>
</evidence>
<keyword evidence="6" id="KW-0853">WD repeat</keyword>
<keyword evidence="7" id="KW-0677">Repeat</keyword>
<keyword evidence="10" id="KW-0472">Membrane</keyword>
<keyword evidence="12" id="KW-0966">Cell projection</keyword>
<evidence type="ECO:0000256" key="9">
    <source>
        <dbReference type="ARBA" id="ARBA00023069"/>
    </source>
</evidence>
<dbReference type="Pfam" id="PF11768">
    <property type="entry name" value="Frtz"/>
    <property type="match status" value="1"/>
</dbReference>
<dbReference type="InterPro" id="IPR054518">
    <property type="entry name" value="ABHD16_N"/>
</dbReference>
<evidence type="ECO:0000256" key="11">
    <source>
        <dbReference type="ARBA" id="ARBA00023212"/>
    </source>
</evidence>
<keyword evidence="11" id="KW-0206">Cytoskeleton</keyword>
<evidence type="ECO:0000256" key="10">
    <source>
        <dbReference type="ARBA" id="ARBA00023136"/>
    </source>
</evidence>
<evidence type="ECO:0000256" key="12">
    <source>
        <dbReference type="ARBA" id="ARBA00023273"/>
    </source>
</evidence>
<evidence type="ECO:0000259" key="14">
    <source>
        <dbReference type="Pfam" id="PF22990"/>
    </source>
</evidence>
<evidence type="ECO:0000256" key="2">
    <source>
        <dbReference type="ARBA" id="ARBA00004430"/>
    </source>
</evidence>
<evidence type="ECO:0000313" key="16">
    <source>
        <dbReference type="Proteomes" id="UP001174909"/>
    </source>
</evidence>
<organism evidence="15 16">
    <name type="scientific">Geodia barretti</name>
    <name type="common">Barrett's horny sponge</name>
    <dbReference type="NCBI Taxonomy" id="519541"/>
    <lineage>
        <taxon>Eukaryota</taxon>
        <taxon>Metazoa</taxon>
        <taxon>Porifera</taxon>
        <taxon>Demospongiae</taxon>
        <taxon>Heteroscleromorpha</taxon>
        <taxon>Tetractinellida</taxon>
        <taxon>Astrophorina</taxon>
        <taxon>Geodiidae</taxon>
        <taxon>Geodia</taxon>
    </lineage>
</organism>
<keyword evidence="16" id="KW-1185">Reference proteome</keyword>
<proteinExistence type="inferred from homology"/>
<dbReference type="InterPro" id="IPR000073">
    <property type="entry name" value="AB_hydrolase_1"/>
</dbReference>
<dbReference type="EMBL" id="CASHTH010001659">
    <property type="protein sequence ID" value="CAI8017819.1"/>
    <property type="molecule type" value="Genomic_DNA"/>
</dbReference>
<evidence type="ECO:0000259" key="13">
    <source>
        <dbReference type="Pfam" id="PF00561"/>
    </source>
</evidence>
<comment type="subcellular location">
    <subcellularLocation>
        <location evidence="1">Cell membrane</location>
    </subcellularLocation>
    <subcellularLocation>
        <location evidence="2">Cytoplasm</location>
        <location evidence="2">Cytoskeleton</location>
        <location evidence="2">Cilium axoneme</location>
    </subcellularLocation>
</comment>
<feature type="domain" description="Phosphatidylserine Lipase ABHD16 N-terminal" evidence="14">
    <location>
        <begin position="655"/>
        <end position="768"/>
    </location>
</feature>
<evidence type="ECO:0000256" key="3">
    <source>
        <dbReference type="ARBA" id="ARBA00006059"/>
    </source>
</evidence>
<evidence type="ECO:0000256" key="6">
    <source>
        <dbReference type="ARBA" id="ARBA00022574"/>
    </source>
</evidence>
<dbReference type="PANTHER" id="PTHR13667:SF5">
    <property type="entry name" value="WD REPEAT-CONTAINING AND PLANAR CELL POLARITY EFFECTOR PROTEIN FRITZ HOMOLOG"/>
    <property type="match status" value="1"/>
</dbReference>
<evidence type="ECO:0000256" key="8">
    <source>
        <dbReference type="ARBA" id="ARBA00022794"/>
    </source>
</evidence>
<name>A0AA35RU98_GEOBA</name>
<keyword evidence="5" id="KW-0963">Cytoplasm</keyword>
<reference evidence="15" key="1">
    <citation type="submission" date="2023-03" db="EMBL/GenBank/DDBJ databases">
        <authorList>
            <person name="Steffen K."/>
            <person name="Cardenas P."/>
        </authorList>
    </citation>
    <scope>NUCLEOTIDE SEQUENCE</scope>
</reference>
<evidence type="ECO:0000256" key="5">
    <source>
        <dbReference type="ARBA" id="ARBA00022490"/>
    </source>
</evidence>
<dbReference type="Proteomes" id="UP001174909">
    <property type="component" value="Unassembled WGS sequence"/>
</dbReference>
<dbReference type="GO" id="GO:0097541">
    <property type="term" value="C:axonemal basal plate"/>
    <property type="evidence" value="ECO:0007669"/>
    <property type="project" value="TreeGrafter"/>
</dbReference>
<dbReference type="InterPro" id="IPR024511">
    <property type="entry name" value="Frtz"/>
</dbReference>
<dbReference type="InterPro" id="IPR036322">
    <property type="entry name" value="WD40_repeat_dom_sf"/>
</dbReference>
<feature type="domain" description="AB hydrolase-1" evidence="13">
    <location>
        <begin position="883"/>
        <end position="992"/>
    </location>
</feature>
<dbReference type="SUPFAM" id="SSF53474">
    <property type="entry name" value="alpha/beta-Hydrolases"/>
    <property type="match status" value="1"/>
</dbReference>
<dbReference type="Pfam" id="PF22990">
    <property type="entry name" value="ABHD16_N"/>
    <property type="match status" value="1"/>
</dbReference>
<dbReference type="AlphaFoldDB" id="A0AA35RU98"/>
<evidence type="ECO:0000256" key="4">
    <source>
        <dbReference type="ARBA" id="ARBA00022475"/>
    </source>
</evidence>
<keyword evidence="9" id="KW-0969">Cilium</keyword>
<evidence type="ECO:0000256" key="7">
    <source>
        <dbReference type="ARBA" id="ARBA00022737"/>
    </source>
</evidence>
<dbReference type="GO" id="GO:0044782">
    <property type="term" value="P:cilium organization"/>
    <property type="evidence" value="ECO:0007669"/>
    <property type="project" value="TreeGrafter"/>
</dbReference>
<dbReference type="GO" id="GO:0005886">
    <property type="term" value="C:plasma membrane"/>
    <property type="evidence" value="ECO:0007669"/>
    <property type="project" value="UniProtKB-SubCell"/>
</dbReference>
<dbReference type="SUPFAM" id="SSF50978">
    <property type="entry name" value="WD40 repeat-like"/>
    <property type="match status" value="1"/>
</dbReference>
<sequence>MQCAIVHAATEDTASSCRIEWAEGRGITWTPRNKPDRLRARLKECEELLSQHPPVCVKWKALRHCLILLKNGVLVTVTVARHSGDIERLNIDRSLVTRLPSNIDAAVIGDNSILLSLSEDHRPAILSLQAKKLTGSPLPLSLTQTDSGRKLERLSNVDPKLHFAHVRGLPVTGIWKHVRLNTIGDLAVFWWRERSPHSHTTHNLLLFFINSGIMDYVGGVHTDYQPVDIQFSKKYYRKLYCLERVSRSAYLSSMYECGENELSKKSIESEIPLSGRVVVCERSVDETKIMLACEDGTIVLHDVIGGKTTSTQSFIKPIHLIRWHPAGGFACVLSSKGELQAFDLGLNPLQFLLNGEEPSPTLILSLHSHILGVTRLIRAEWGSGLREGEGHGGCYDNFIIIFENGPMVLLRLELGVMSRGCVGPVEMVCEHLRLGHTDKAIRILHMLSWLNQSLEAYSTLSLIINHTLKLPLTAETIAQMDEALATFLTPEKPVPHLAHRDSIFNLARRYFFLLLRHGWLEKCLELAEQLNARDLVMDVYFRATQLGLDTLAKTARQTAQQIPLGGEPMSSDQLKLLDLVSSESPHAQTSSVPRLLGSWDERDDQLQGGDWLEERGRDFADRLASMKFYTSNEYSSGSEAMGDSLPEDSILDNEGLPYTPNKLEQYAECVVIAAHLLCSFAFYTSPMYFLYYLLRYGVPTTVGVLSTARNLAFIPISLSLAYIVRGVGRFNNRTYVEFLRSWNATRRMKTKVGPAEARLTGIHGYDFDMRSHPVTFRFDESTVKPRRIMSARRKGLLERLSKFPISSLRYIAAHMVGRRLIYPGSLMLLNLAVAEPSSRGRATYKRKYDAHRARLLASDGNQLDCMFVDRRGSPDVTARGNRLVICCEGNAAYYELGLLEVPAKAGYSVLGWNHPGFGDSTGLPFPSQEFNAVDVVVRYAVTDLGFAFQDIIVYAWSIGGYTASCAAMSYPDIGAVVLDASFDDLFPLAQRRVPPAFVSFTHGMVREYYDLNIGEQMCRYSGPILIVRRTEDEMMSINGEVGTNRSNHLLVKILQHRYPSLATAQSLPSLWNWLQAETEEERTLLTVSINPRVCSSKLKSYMSEFGSSYPWTIGNGMPLSEKVELLLFLVGQYVVNYESTHCVILPTDYFRVPPPGNIQ</sequence>
<comment type="caution">
    <text evidence="15">The sequence shown here is derived from an EMBL/GenBank/DDBJ whole genome shotgun (WGS) entry which is preliminary data.</text>
</comment>
<dbReference type="GO" id="GO:0045184">
    <property type="term" value="P:establishment of protein localization"/>
    <property type="evidence" value="ECO:0007669"/>
    <property type="project" value="TreeGrafter"/>
</dbReference>
<dbReference type="Gene3D" id="3.40.50.1820">
    <property type="entry name" value="alpha/beta hydrolase"/>
    <property type="match status" value="1"/>
</dbReference>
<keyword evidence="8" id="KW-0970">Cilium biogenesis/degradation</keyword>